<accession>F0X9Z2</accession>
<dbReference type="GeneID" id="25976690"/>
<dbReference type="SUPFAM" id="SSF51445">
    <property type="entry name" value="(Trans)glycosidases"/>
    <property type="match status" value="1"/>
</dbReference>
<dbReference type="Gene3D" id="3.20.20.80">
    <property type="entry name" value="Glycosidases"/>
    <property type="match status" value="1"/>
</dbReference>
<dbReference type="Pfam" id="PF00704">
    <property type="entry name" value="Glyco_hydro_18"/>
    <property type="match status" value="1"/>
</dbReference>
<dbReference type="InterPro" id="IPR029070">
    <property type="entry name" value="Chitinase_insertion_sf"/>
</dbReference>
<dbReference type="SMART" id="SM00636">
    <property type="entry name" value="Glyco_18"/>
    <property type="match status" value="1"/>
</dbReference>
<keyword evidence="5" id="KW-1185">Reference proteome</keyword>
<dbReference type="SUPFAM" id="SSF54556">
    <property type="entry name" value="Chitinase insertion domain"/>
    <property type="match status" value="1"/>
</dbReference>
<dbReference type="GO" id="GO:0008061">
    <property type="term" value="F:chitin binding"/>
    <property type="evidence" value="ECO:0007669"/>
    <property type="project" value="InterPro"/>
</dbReference>
<dbReference type="GO" id="GO:0006032">
    <property type="term" value="P:chitin catabolic process"/>
    <property type="evidence" value="ECO:0007669"/>
    <property type="project" value="TreeGrafter"/>
</dbReference>
<dbReference type="GO" id="GO:0008843">
    <property type="term" value="F:endochitinase activity"/>
    <property type="evidence" value="ECO:0007669"/>
    <property type="project" value="UniProtKB-EC"/>
</dbReference>
<dbReference type="PANTHER" id="PTHR11177">
    <property type="entry name" value="CHITINASE"/>
    <property type="match status" value="1"/>
</dbReference>
<dbReference type="InterPro" id="IPR011583">
    <property type="entry name" value="Chitinase_II/V-like_cat"/>
</dbReference>
<dbReference type="Gene3D" id="3.10.50.10">
    <property type="match status" value="1"/>
</dbReference>
<dbReference type="Proteomes" id="UP000007796">
    <property type="component" value="Unassembled WGS sequence"/>
</dbReference>
<evidence type="ECO:0000256" key="1">
    <source>
        <dbReference type="ARBA" id="ARBA00008682"/>
    </source>
</evidence>
<evidence type="ECO:0000313" key="5">
    <source>
        <dbReference type="Proteomes" id="UP000007796"/>
    </source>
</evidence>
<sequence>MASSSRKPRMGSQSNIMFTNAVYYPSSALYAEDTPGQLNYSCISLVYYAFAKVTFEGIVFVSRHHIFRGAGPDDKADDRMQLSDEWADAGAPCDGVQGALGSLMHRKQEHHHLQVVLSIGGTESAAVFPSVAADPIRRDNFARSALGLVDASGLDGIDINWAYPSDAQQGADFLALLGQVRMYLTEDKYVVTASLPANKDYLQVLDLRHVAGYVDLVNLAAYDLYGPWSPKCGHQAQLYAVGKDENSGASAVQHLMSQGVPSKKILLGIPLYGRSFLDTAGPGHSFSAAGGMEDGTFEYRELPRRGAREHTDKRVVAAQCVGGDGGFVSYDNPETVRLKAAFCKQKSLGTASEV</sequence>
<feature type="domain" description="GH18" evidence="3">
    <location>
        <begin position="18"/>
        <end position="354"/>
    </location>
</feature>
<dbReference type="GO" id="GO:0005975">
    <property type="term" value="P:carbohydrate metabolic process"/>
    <property type="evidence" value="ECO:0007669"/>
    <property type="project" value="InterPro"/>
</dbReference>
<evidence type="ECO:0000259" key="3">
    <source>
        <dbReference type="PROSITE" id="PS51910"/>
    </source>
</evidence>
<dbReference type="HOGENOM" id="CLU_002833_1_2_1"/>
<dbReference type="RefSeq" id="XP_014174988.1">
    <property type="nucleotide sequence ID" value="XM_014319513.1"/>
</dbReference>
<evidence type="ECO:0000256" key="2">
    <source>
        <dbReference type="ARBA" id="ARBA00012729"/>
    </source>
</evidence>
<dbReference type="eggNOG" id="KOG2806">
    <property type="taxonomic scope" value="Eukaryota"/>
</dbReference>
<dbReference type="EMBL" id="GL629735">
    <property type="protein sequence ID" value="EFX05506.1"/>
    <property type="molecule type" value="Genomic_DNA"/>
</dbReference>
<organism evidence="5">
    <name type="scientific">Grosmannia clavigera (strain kw1407 / UAMH 11150)</name>
    <name type="common">Blue stain fungus</name>
    <name type="synonym">Graphiocladiella clavigera</name>
    <dbReference type="NCBI Taxonomy" id="655863"/>
    <lineage>
        <taxon>Eukaryota</taxon>
        <taxon>Fungi</taxon>
        <taxon>Dikarya</taxon>
        <taxon>Ascomycota</taxon>
        <taxon>Pezizomycotina</taxon>
        <taxon>Sordariomycetes</taxon>
        <taxon>Sordariomycetidae</taxon>
        <taxon>Ophiostomatales</taxon>
        <taxon>Ophiostomataceae</taxon>
        <taxon>Leptographium</taxon>
    </lineage>
</organism>
<name>F0X9Z2_GROCL</name>
<dbReference type="InterPro" id="IPR001223">
    <property type="entry name" value="Glyco_hydro18_cat"/>
</dbReference>
<dbReference type="OrthoDB" id="76388at2759"/>
<gene>
    <name evidence="4" type="ORF">CMQ_3575</name>
</gene>
<dbReference type="GO" id="GO:0005576">
    <property type="term" value="C:extracellular region"/>
    <property type="evidence" value="ECO:0007669"/>
    <property type="project" value="TreeGrafter"/>
</dbReference>
<dbReference type="EC" id="3.2.1.14" evidence="2"/>
<evidence type="ECO:0000313" key="4">
    <source>
        <dbReference type="EMBL" id="EFX05506.1"/>
    </source>
</evidence>
<comment type="similarity">
    <text evidence="1">Belongs to the glycosyl hydrolase 18 family. Chitinase class V subfamily.</text>
</comment>
<dbReference type="InterPro" id="IPR050314">
    <property type="entry name" value="Glycosyl_Hydrlase_18"/>
</dbReference>
<dbReference type="PANTHER" id="PTHR11177:SF228">
    <property type="entry name" value="CHITINASE"/>
    <property type="match status" value="1"/>
</dbReference>
<proteinExistence type="inferred from homology"/>
<reference evidence="4 5" key="1">
    <citation type="journal article" date="2011" name="Proc. Natl. Acad. Sci. U.S.A.">
        <title>Genome and transcriptome analyses of the mountain pine beetle-fungal symbiont Grosmannia clavigera, a lodgepole pine pathogen.</title>
        <authorList>
            <person name="DiGuistini S."/>
            <person name="Wang Y."/>
            <person name="Liao N.Y."/>
            <person name="Taylor G."/>
            <person name="Tanguay P."/>
            <person name="Feau N."/>
            <person name="Henrissat B."/>
            <person name="Chan S.K."/>
            <person name="Hesse-Orce U."/>
            <person name="Alamouti S.M."/>
            <person name="Tsui C.K.M."/>
            <person name="Docking R.T."/>
            <person name="Levasseur A."/>
            <person name="Haridas S."/>
            <person name="Robertson G."/>
            <person name="Birol I."/>
            <person name="Holt R.A."/>
            <person name="Marra M.A."/>
            <person name="Hamelin R.C."/>
            <person name="Hirst M."/>
            <person name="Jones S.J.M."/>
            <person name="Bohlmann J."/>
            <person name="Breuil C."/>
        </authorList>
    </citation>
    <scope>NUCLEOTIDE SEQUENCE [LARGE SCALE GENOMIC DNA]</scope>
    <source>
        <strain evidence="5">kw1407 / UAMH 11150</strain>
    </source>
</reference>
<dbReference type="AlphaFoldDB" id="F0X9Z2"/>
<protein>
    <recommendedName>
        <fullName evidence="2">chitinase</fullName>
        <ecNumber evidence="2">3.2.1.14</ecNumber>
    </recommendedName>
</protein>
<dbReference type="InParanoid" id="F0X9Z2"/>
<dbReference type="PROSITE" id="PS51910">
    <property type="entry name" value="GH18_2"/>
    <property type="match status" value="1"/>
</dbReference>
<dbReference type="InterPro" id="IPR017853">
    <property type="entry name" value="GH"/>
</dbReference>
<dbReference type="STRING" id="655863.F0X9Z2"/>